<evidence type="ECO:0000313" key="1">
    <source>
        <dbReference type="Ensembl" id="ENSSBOP00000007607.1"/>
    </source>
</evidence>
<reference evidence="1" key="1">
    <citation type="submission" date="2025-08" db="UniProtKB">
        <authorList>
            <consortium name="Ensembl"/>
        </authorList>
    </citation>
    <scope>IDENTIFICATION</scope>
</reference>
<sequence>MGPFLLNAVRWLAGGQTGKVGVNTSLKDLCPLLSEHGLECSLEPHLNVNLGVYCCKAYSDKEAKQLQEFVAEGGGLLIGGQSWWWAWFSPSNF</sequence>
<dbReference type="OMA" id="GHAWSLP"/>
<dbReference type="PANTHER" id="PTHR15730:SF4">
    <property type="entry name" value="TRPM8 CHANNEL-ASSOCIATED FACTOR 2"/>
    <property type="match status" value="1"/>
</dbReference>
<organism evidence="1 2">
    <name type="scientific">Saimiri boliviensis boliviensis</name>
    <name type="common">Bolivian squirrel monkey</name>
    <dbReference type="NCBI Taxonomy" id="39432"/>
    <lineage>
        <taxon>Eukaryota</taxon>
        <taxon>Metazoa</taxon>
        <taxon>Chordata</taxon>
        <taxon>Craniata</taxon>
        <taxon>Vertebrata</taxon>
        <taxon>Euteleostomi</taxon>
        <taxon>Mammalia</taxon>
        <taxon>Eutheria</taxon>
        <taxon>Euarchontoglires</taxon>
        <taxon>Primates</taxon>
        <taxon>Haplorrhini</taxon>
        <taxon>Platyrrhini</taxon>
        <taxon>Cebidae</taxon>
        <taxon>Saimiriinae</taxon>
        <taxon>Saimiri</taxon>
    </lineage>
</organism>
<dbReference type="InterPro" id="IPR051244">
    <property type="entry name" value="TCAF"/>
</dbReference>
<dbReference type="PANTHER" id="PTHR15730">
    <property type="entry name" value="EXPERIMENTAL AUTOIMMUNE PROSTATITIS ANTIGEN 2-RELATED"/>
    <property type="match status" value="1"/>
</dbReference>
<keyword evidence="2" id="KW-1185">Reference proteome</keyword>
<dbReference type="GO" id="GO:0090314">
    <property type="term" value="P:positive regulation of protein targeting to membrane"/>
    <property type="evidence" value="ECO:0007669"/>
    <property type="project" value="TreeGrafter"/>
</dbReference>
<dbReference type="GeneTree" id="ENSGT00390000017365"/>
<dbReference type="GO" id="GO:0044325">
    <property type="term" value="F:transmembrane transporter binding"/>
    <property type="evidence" value="ECO:0007669"/>
    <property type="project" value="TreeGrafter"/>
</dbReference>
<dbReference type="Proteomes" id="UP000233220">
    <property type="component" value="Unplaced"/>
</dbReference>
<dbReference type="GO" id="GO:0005886">
    <property type="term" value="C:plasma membrane"/>
    <property type="evidence" value="ECO:0007669"/>
    <property type="project" value="TreeGrafter"/>
</dbReference>
<accession>A0A2K6SJP7</accession>
<proteinExistence type="predicted"/>
<dbReference type="STRING" id="39432.ENSSBOP00000007607"/>
<dbReference type="AlphaFoldDB" id="A0A2K6SJP7"/>
<dbReference type="Ensembl" id="ENSSBOT00000024364.1">
    <property type="protein sequence ID" value="ENSSBOP00000007607.1"/>
    <property type="gene ID" value="ENSSBOG00000020750.1"/>
</dbReference>
<protein>
    <submittedName>
        <fullName evidence="1">Uncharacterized protein</fullName>
    </submittedName>
</protein>
<reference evidence="1" key="2">
    <citation type="submission" date="2025-09" db="UniProtKB">
        <authorList>
            <consortium name="Ensembl"/>
        </authorList>
    </citation>
    <scope>IDENTIFICATION</scope>
</reference>
<evidence type="ECO:0000313" key="2">
    <source>
        <dbReference type="Proteomes" id="UP000233220"/>
    </source>
</evidence>
<name>A0A2K6SJP7_SAIBB</name>